<dbReference type="HOGENOM" id="CLU_1502506_0_0_0"/>
<protein>
    <recommendedName>
        <fullName evidence="4">Periplasmic heavy metal sensor</fullName>
    </recommendedName>
</protein>
<feature type="region of interest" description="Disordered" evidence="1">
    <location>
        <begin position="18"/>
        <end position="55"/>
    </location>
</feature>
<name>Q01XX7_SOLUE</name>
<feature type="compositionally biased region" description="Gly residues" evidence="1">
    <location>
        <begin position="20"/>
        <end position="52"/>
    </location>
</feature>
<evidence type="ECO:0000256" key="1">
    <source>
        <dbReference type="SAM" id="MobiDB-lite"/>
    </source>
</evidence>
<dbReference type="AlphaFoldDB" id="Q01XX7"/>
<proteinExistence type="predicted"/>
<feature type="signal peptide" evidence="2">
    <location>
        <begin position="1"/>
        <end position="18"/>
    </location>
</feature>
<evidence type="ECO:0000256" key="2">
    <source>
        <dbReference type="SAM" id="SignalP"/>
    </source>
</evidence>
<evidence type="ECO:0000313" key="3">
    <source>
        <dbReference type="EMBL" id="ABJ85488.1"/>
    </source>
</evidence>
<gene>
    <name evidence="3" type="ordered locus">Acid_4527</name>
</gene>
<dbReference type="Gene3D" id="1.20.120.1490">
    <property type="match status" value="1"/>
</dbReference>
<feature type="chain" id="PRO_5004163597" description="Periplasmic heavy metal sensor" evidence="2">
    <location>
        <begin position="19"/>
        <end position="179"/>
    </location>
</feature>
<sequence length="179" mass="18324" precursor="true">MLVRLFVTALLAAGLASAQRGGGGAGGGGGEGGMGGEGIGMNAGGGTGGMPGGMRRQTKEDLLFEKLKLNKEQKEEGATILAAAREKAGPVRDQLNKGRQLIVGLIMQKRDDDVKKLMGDYAIVAAQMTAIETEAYGKLYALLKPNQQSKAPQAFELMAGMFAGGGTQGGGRGRGQGGR</sequence>
<dbReference type="EMBL" id="CP000473">
    <property type="protein sequence ID" value="ABJ85488.1"/>
    <property type="molecule type" value="Genomic_DNA"/>
</dbReference>
<dbReference type="InParanoid" id="Q01XX7"/>
<dbReference type="STRING" id="234267.Acid_4527"/>
<reference evidence="3" key="1">
    <citation type="submission" date="2006-10" db="EMBL/GenBank/DDBJ databases">
        <title>Complete sequence of Solibacter usitatus Ellin6076.</title>
        <authorList>
            <consortium name="US DOE Joint Genome Institute"/>
            <person name="Copeland A."/>
            <person name="Lucas S."/>
            <person name="Lapidus A."/>
            <person name="Barry K."/>
            <person name="Detter J.C."/>
            <person name="Glavina del Rio T."/>
            <person name="Hammon N."/>
            <person name="Israni S."/>
            <person name="Dalin E."/>
            <person name="Tice H."/>
            <person name="Pitluck S."/>
            <person name="Thompson L.S."/>
            <person name="Brettin T."/>
            <person name="Bruce D."/>
            <person name="Han C."/>
            <person name="Tapia R."/>
            <person name="Gilna P."/>
            <person name="Schmutz J."/>
            <person name="Larimer F."/>
            <person name="Land M."/>
            <person name="Hauser L."/>
            <person name="Kyrpides N."/>
            <person name="Mikhailova N."/>
            <person name="Janssen P.H."/>
            <person name="Kuske C.R."/>
            <person name="Richardson P."/>
        </authorList>
    </citation>
    <scope>NUCLEOTIDE SEQUENCE</scope>
    <source>
        <strain evidence="3">Ellin6076</strain>
    </source>
</reference>
<accession>Q01XX7</accession>
<dbReference type="KEGG" id="sus:Acid_4527"/>
<keyword evidence="2" id="KW-0732">Signal</keyword>
<evidence type="ECO:0008006" key="4">
    <source>
        <dbReference type="Google" id="ProtNLM"/>
    </source>
</evidence>
<organism evidence="3">
    <name type="scientific">Solibacter usitatus (strain Ellin6076)</name>
    <dbReference type="NCBI Taxonomy" id="234267"/>
    <lineage>
        <taxon>Bacteria</taxon>
        <taxon>Pseudomonadati</taxon>
        <taxon>Acidobacteriota</taxon>
        <taxon>Terriglobia</taxon>
        <taxon>Bryobacterales</taxon>
        <taxon>Solibacteraceae</taxon>
        <taxon>Candidatus Solibacter</taxon>
    </lineage>
</organism>